<keyword evidence="3" id="KW-0813">Transport</keyword>
<accession>A0A9W8QQ80</accession>
<keyword evidence="3" id="KW-0050">Antiport</keyword>
<evidence type="ECO:0000256" key="2">
    <source>
        <dbReference type="ARBA" id="ARBA00005364"/>
    </source>
</evidence>
<evidence type="ECO:0000313" key="11">
    <source>
        <dbReference type="Proteomes" id="UP001152087"/>
    </source>
</evidence>
<evidence type="ECO:0000259" key="9">
    <source>
        <dbReference type="Pfam" id="PF01699"/>
    </source>
</evidence>
<dbReference type="GO" id="GO:0006874">
    <property type="term" value="P:intracellular calcium ion homeostasis"/>
    <property type="evidence" value="ECO:0007669"/>
    <property type="project" value="TreeGrafter"/>
</dbReference>
<dbReference type="AlphaFoldDB" id="A0A9W8QQ80"/>
<dbReference type="OrthoDB" id="2127281at2759"/>
<dbReference type="GO" id="GO:0005886">
    <property type="term" value="C:plasma membrane"/>
    <property type="evidence" value="ECO:0007669"/>
    <property type="project" value="TreeGrafter"/>
</dbReference>
<comment type="subcellular location">
    <subcellularLocation>
        <location evidence="1">Membrane</location>
        <topology evidence="1">Multi-pass membrane protein</topology>
    </subcellularLocation>
</comment>
<reference evidence="10" key="1">
    <citation type="submission" date="2022-09" db="EMBL/GenBank/DDBJ databases">
        <title>Fusarium specimens isolated from Avocado Roots.</title>
        <authorList>
            <person name="Stajich J."/>
            <person name="Roper C."/>
            <person name="Heimlech-Rivalta G."/>
        </authorList>
    </citation>
    <scope>NUCLEOTIDE SEQUENCE</scope>
    <source>
        <strain evidence="10">A02</strain>
    </source>
</reference>
<feature type="compositionally biased region" description="Acidic residues" evidence="7">
    <location>
        <begin position="166"/>
        <end position="177"/>
    </location>
</feature>
<protein>
    <recommendedName>
        <fullName evidence="9">Sodium/calcium exchanger membrane region domain-containing protein</fullName>
    </recommendedName>
</protein>
<dbReference type="Proteomes" id="UP001152087">
    <property type="component" value="Unassembled WGS sequence"/>
</dbReference>
<dbReference type="InterPro" id="IPR004481">
    <property type="entry name" value="K/Na/Ca-exchanger"/>
</dbReference>
<evidence type="ECO:0000256" key="8">
    <source>
        <dbReference type="SAM" id="Phobius"/>
    </source>
</evidence>
<dbReference type="InterPro" id="IPR004837">
    <property type="entry name" value="NaCa_Exmemb"/>
</dbReference>
<keyword evidence="11" id="KW-1185">Reference proteome</keyword>
<dbReference type="GO" id="GO:0005262">
    <property type="term" value="F:calcium channel activity"/>
    <property type="evidence" value="ECO:0007669"/>
    <property type="project" value="TreeGrafter"/>
</dbReference>
<comment type="caution">
    <text evidence="10">The sequence shown here is derived from an EMBL/GenBank/DDBJ whole genome shotgun (WGS) entry which is preliminary data.</text>
</comment>
<evidence type="ECO:0000256" key="6">
    <source>
        <dbReference type="ARBA" id="ARBA00023136"/>
    </source>
</evidence>
<feature type="transmembrane region" description="Helical" evidence="8">
    <location>
        <begin position="132"/>
        <end position="156"/>
    </location>
</feature>
<feature type="transmembrane region" description="Helical" evidence="8">
    <location>
        <begin position="293"/>
        <end position="320"/>
    </location>
</feature>
<feature type="transmembrane region" description="Helical" evidence="8">
    <location>
        <begin position="72"/>
        <end position="95"/>
    </location>
</feature>
<dbReference type="PANTHER" id="PTHR10846:SF8">
    <property type="entry name" value="INNER MEMBRANE PROTEIN YRBG"/>
    <property type="match status" value="1"/>
</dbReference>
<feature type="domain" description="Sodium/calcium exchanger membrane region" evidence="9">
    <location>
        <begin position="234"/>
        <end position="373"/>
    </location>
</feature>
<gene>
    <name evidence="10" type="ORF">NW755_014744</name>
</gene>
<dbReference type="Pfam" id="PF01699">
    <property type="entry name" value="Na_Ca_ex"/>
    <property type="match status" value="2"/>
</dbReference>
<evidence type="ECO:0000256" key="4">
    <source>
        <dbReference type="ARBA" id="ARBA00022692"/>
    </source>
</evidence>
<evidence type="ECO:0000256" key="1">
    <source>
        <dbReference type="ARBA" id="ARBA00004141"/>
    </source>
</evidence>
<feature type="transmembrane region" description="Helical" evidence="8">
    <location>
        <begin position="262"/>
        <end position="281"/>
    </location>
</feature>
<keyword evidence="4 8" id="KW-0812">Transmembrane</keyword>
<feature type="transmembrane region" description="Helical" evidence="8">
    <location>
        <begin position="107"/>
        <end position="126"/>
    </location>
</feature>
<keyword evidence="6 8" id="KW-0472">Membrane</keyword>
<proteinExistence type="inferred from homology"/>
<dbReference type="PANTHER" id="PTHR10846">
    <property type="entry name" value="SODIUM/POTASSIUM/CALCIUM EXCHANGER"/>
    <property type="match status" value="1"/>
</dbReference>
<dbReference type="InterPro" id="IPR044880">
    <property type="entry name" value="NCX_ion-bd_dom_sf"/>
</dbReference>
<dbReference type="GO" id="GO:0008273">
    <property type="term" value="F:calcium, potassium:sodium antiporter activity"/>
    <property type="evidence" value="ECO:0007669"/>
    <property type="project" value="TreeGrafter"/>
</dbReference>
<dbReference type="Gene3D" id="1.20.1420.30">
    <property type="entry name" value="NCX, central ion-binding region"/>
    <property type="match status" value="2"/>
</dbReference>
<feature type="transmembrane region" description="Helical" evidence="8">
    <location>
        <begin position="364"/>
        <end position="382"/>
    </location>
</feature>
<feature type="domain" description="Sodium/calcium exchanger membrane region" evidence="9">
    <location>
        <begin position="11"/>
        <end position="150"/>
    </location>
</feature>
<sequence>MVNGNAVAYNVATFISTLFLLEFGADRFVDDTAIVAYRTGIPDTVIALLTAGAEWEELVVVIASLVQGRPSLAVGNIIGSAISNILGAFSLGLLFRPRGSHVKFDRSSRIYSLFLLIITTFVTPITYFSHRIIWLVCGSILIALFAIYLVSIGWAISRGRLTAPEVSDDDSSDDESDASSTRSTRSASSRRREAQASQEEPENNNELGQRVSGGPEVATNVSNCRRRRGLGYHIGFLVLGFLAIGLAGYVLSHAAINITDAIGISDVLFGIIILAVATTLPEKFVAVLSGNRGHIGILVANTVGSNVFLLSLCLGIVMIATSGDFNRGNVNIPELCILWGSTLALTITVWYGGRFDRWIGGTMLLGYITFMALEFTVIHNVADSS</sequence>
<feature type="region of interest" description="Disordered" evidence="7">
    <location>
        <begin position="164"/>
        <end position="214"/>
    </location>
</feature>
<feature type="transmembrane region" description="Helical" evidence="8">
    <location>
        <begin position="234"/>
        <end position="256"/>
    </location>
</feature>
<evidence type="ECO:0000256" key="3">
    <source>
        <dbReference type="ARBA" id="ARBA00022449"/>
    </source>
</evidence>
<name>A0A9W8QQ80_9HYPO</name>
<dbReference type="EMBL" id="JAOQAV010000312">
    <property type="protein sequence ID" value="KAJ4175820.1"/>
    <property type="molecule type" value="Genomic_DNA"/>
</dbReference>
<evidence type="ECO:0000256" key="7">
    <source>
        <dbReference type="SAM" id="MobiDB-lite"/>
    </source>
</evidence>
<comment type="similarity">
    <text evidence="2">Belongs to the Ca(2+):cation antiporter (CaCA) (TC 2.A.19) family. SLC24A subfamily.</text>
</comment>
<organism evidence="10 11">
    <name type="scientific">Fusarium falciforme</name>
    <dbReference type="NCBI Taxonomy" id="195108"/>
    <lineage>
        <taxon>Eukaryota</taxon>
        <taxon>Fungi</taxon>
        <taxon>Dikarya</taxon>
        <taxon>Ascomycota</taxon>
        <taxon>Pezizomycotina</taxon>
        <taxon>Sordariomycetes</taxon>
        <taxon>Hypocreomycetidae</taxon>
        <taxon>Hypocreales</taxon>
        <taxon>Nectriaceae</taxon>
        <taxon>Fusarium</taxon>
        <taxon>Fusarium solani species complex</taxon>
    </lineage>
</organism>
<feature type="compositionally biased region" description="Low complexity" evidence="7">
    <location>
        <begin position="178"/>
        <end position="187"/>
    </location>
</feature>
<feature type="transmembrane region" description="Helical" evidence="8">
    <location>
        <begin position="332"/>
        <end position="352"/>
    </location>
</feature>
<feature type="transmembrane region" description="Helical" evidence="8">
    <location>
        <begin position="6"/>
        <end position="25"/>
    </location>
</feature>
<keyword evidence="5 8" id="KW-1133">Transmembrane helix</keyword>
<evidence type="ECO:0000313" key="10">
    <source>
        <dbReference type="EMBL" id="KAJ4175820.1"/>
    </source>
</evidence>
<evidence type="ECO:0000256" key="5">
    <source>
        <dbReference type="ARBA" id="ARBA00022989"/>
    </source>
</evidence>